<accession>A0A2G8JZX9</accession>
<evidence type="ECO:0000313" key="3">
    <source>
        <dbReference type="Proteomes" id="UP000230750"/>
    </source>
</evidence>
<sequence length="282" mass="30662">MASHSDLVEKAVKVVLEDIAKYAPEEYKKLNAEPAKKEKIIQAASETATENLKLTDELRNQPEDIAALLSKHLSDERIQLLRGGLKIPTFRLEIAKRDDEKHWLEFTREGKQFLPSRAISTALDVDWGSAMQLASILVEAILLVMSAVGISPSSSGRGIEQALMEAAKAIEDNLKLQKSLIDFGTAWDSADSALGKAQALFFLIVDINSAGIIWTIIKALCSNIGWFDWLLTSAKVIAMIVVAVGTGGAVLVAEVALIVLDAVDFALKIANIILLSEIKKTL</sequence>
<evidence type="ECO:0000313" key="2">
    <source>
        <dbReference type="EMBL" id="PIK41293.1"/>
    </source>
</evidence>
<keyword evidence="1" id="KW-0812">Transmembrane</keyword>
<dbReference type="EMBL" id="MRZV01001032">
    <property type="protein sequence ID" value="PIK41293.1"/>
    <property type="molecule type" value="Genomic_DNA"/>
</dbReference>
<keyword evidence="1" id="KW-1133">Transmembrane helix</keyword>
<organism evidence="2 3">
    <name type="scientific">Stichopus japonicus</name>
    <name type="common">Sea cucumber</name>
    <dbReference type="NCBI Taxonomy" id="307972"/>
    <lineage>
        <taxon>Eukaryota</taxon>
        <taxon>Metazoa</taxon>
        <taxon>Echinodermata</taxon>
        <taxon>Eleutherozoa</taxon>
        <taxon>Echinozoa</taxon>
        <taxon>Holothuroidea</taxon>
        <taxon>Aspidochirotacea</taxon>
        <taxon>Aspidochirotida</taxon>
        <taxon>Stichopodidae</taxon>
        <taxon>Apostichopus</taxon>
    </lineage>
</organism>
<proteinExistence type="predicted"/>
<reference evidence="2 3" key="1">
    <citation type="journal article" date="2017" name="PLoS Biol.">
        <title>The sea cucumber genome provides insights into morphological evolution and visceral regeneration.</title>
        <authorList>
            <person name="Zhang X."/>
            <person name="Sun L."/>
            <person name="Yuan J."/>
            <person name="Sun Y."/>
            <person name="Gao Y."/>
            <person name="Zhang L."/>
            <person name="Li S."/>
            <person name="Dai H."/>
            <person name="Hamel J.F."/>
            <person name="Liu C."/>
            <person name="Yu Y."/>
            <person name="Liu S."/>
            <person name="Lin W."/>
            <person name="Guo K."/>
            <person name="Jin S."/>
            <person name="Xu P."/>
            <person name="Storey K.B."/>
            <person name="Huan P."/>
            <person name="Zhang T."/>
            <person name="Zhou Y."/>
            <person name="Zhang J."/>
            <person name="Lin C."/>
            <person name="Li X."/>
            <person name="Xing L."/>
            <person name="Huo D."/>
            <person name="Sun M."/>
            <person name="Wang L."/>
            <person name="Mercier A."/>
            <person name="Li F."/>
            <person name="Yang H."/>
            <person name="Xiang J."/>
        </authorList>
    </citation>
    <scope>NUCLEOTIDE SEQUENCE [LARGE SCALE GENOMIC DNA]</scope>
    <source>
        <strain evidence="2">Shaxun</strain>
        <tissue evidence="2">Muscle</tissue>
    </source>
</reference>
<dbReference type="Proteomes" id="UP000230750">
    <property type="component" value="Unassembled WGS sequence"/>
</dbReference>
<keyword evidence="1" id="KW-0472">Membrane</keyword>
<feature type="transmembrane region" description="Helical" evidence="1">
    <location>
        <begin position="237"/>
        <end position="260"/>
    </location>
</feature>
<dbReference type="AlphaFoldDB" id="A0A2G8JZX9"/>
<protein>
    <submittedName>
        <fullName evidence="2">Uncharacterized protein</fullName>
    </submittedName>
</protein>
<dbReference type="OrthoDB" id="10052666at2759"/>
<gene>
    <name evidence="2" type="ORF">BSL78_21855</name>
</gene>
<comment type="caution">
    <text evidence="2">The sequence shown here is derived from an EMBL/GenBank/DDBJ whole genome shotgun (WGS) entry which is preliminary data.</text>
</comment>
<feature type="transmembrane region" description="Helical" evidence="1">
    <location>
        <begin position="199"/>
        <end position="217"/>
    </location>
</feature>
<keyword evidence="3" id="KW-1185">Reference proteome</keyword>
<name>A0A2G8JZX9_STIJA</name>
<evidence type="ECO:0000256" key="1">
    <source>
        <dbReference type="SAM" id="Phobius"/>
    </source>
</evidence>